<dbReference type="GO" id="GO:0051747">
    <property type="term" value="F:cytosine C-5 DNA demethylase activity"/>
    <property type="evidence" value="ECO:0007669"/>
    <property type="project" value="UniProtKB-ARBA"/>
</dbReference>
<evidence type="ECO:0000256" key="5">
    <source>
        <dbReference type="ARBA" id="ARBA00022723"/>
    </source>
</evidence>
<dbReference type="InterPro" id="IPR023170">
    <property type="entry name" value="HhH_base_excis_C"/>
</dbReference>
<dbReference type="SMART" id="SM00525">
    <property type="entry name" value="FES"/>
    <property type="match status" value="1"/>
</dbReference>
<dbReference type="InterPro" id="IPR003651">
    <property type="entry name" value="Endonuclease3_FeS-loop_motif"/>
</dbReference>
<dbReference type="EMBL" id="JAQQAF010000006">
    <property type="protein sequence ID" value="KAJ8479042.1"/>
    <property type="molecule type" value="Genomic_DNA"/>
</dbReference>
<gene>
    <name evidence="12" type="ORF">OPV22_022769</name>
</gene>
<dbReference type="GO" id="GO:0046872">
    <property type="term" value="F:metal ion binding"/>
    <property type="evidence" value="ECO:0007669"/>
    <property type="project" value="UniProtKB-KW"/>
</dbReference>
<keyword evidence="13" id="KW-1185">Reference proteome</keyword>
<reference evidence="12 13" key="1">
    <citation type="submission" date="2022-12" db="EMBL/GenBank/DDBJ databases">
        <title>Chromosome-scale assembly of the Ensete ventricosum genome.</title>
        <authorList>
            <person name="Dussert Y."/>
            <person name="Stocks J."/>
            <person name="Wendawek A."/>
            <person name="Woldeyes F."/>
            <person name="Nichols R.A."/>
            <person name="Borrell J.S."/>
        </authorList>
    </citation>
    <scope>NUCLEOTIDE SEQUENCE [LARGE SCALE GENOMIC DNA]</scope>
    <source>
        <strain evidence="13">cv. Maze</strain>
        <tissue evidence="12">Seeds</tissue>
    </source>
</reference>
<dbReference type="Gene3D" id="1.10.1670.10">
    <property type="entry name" value="Helix-hairpin-Helix base-excision DNA repair enzymes (C-terminal)"/>
    <property type="match status" value="1"/>
</dbReference>
<comment type="caution">
    <text evidence="12">The sequence shown here is derived from an EMBL/GenBank/DDBJ whole genome shotgun (WGS) entry which is preliminary data.</text>
</comment>
<accession>A0AAV8QRH4</accession>
<evidence type="ECO:0000259" key="11">
    <source>
        <dbReference type="SMART" id="SM00478"/>
    </source>
</evidence>
<dbReference type="GO" id="GO:0003677">
    <property type="term" value="F:DNA binding"/>
    <property type="evidence" value="ECO:0007669"/>
    <property type="project" value="UniProtKB-KW"/>
</dbReference>
<feature type="domain" description="HhH-GPD" evidence="11">
    <location>
        <begin position="1411"/>
        <end position="1581"/>
    </location>
</feature>
<dbReference type="InterPro" id="IPR003265">
    <property type="entry name" value="HhH-GPD_domain"/>
</dbReference>
<comment type="similarity">
    <text evidence="3">Belongs to the DNA glycosylase family. DEMETER subfamily.</text>
</comment>
<sequence>MEFNRGVPLQQQQKEIKIPSSWFPATPAKPVPTQRHFVPDNDQKNSKSTASNCLETVQVPTWTCGGGFFQESASQGTAFTRSSSSAGSSHNARPRMTTFNAAGGGWRWNPCSNHMELNDDTTAIRNPFFTLLLQSQIGDGQETPVHPNQLSLNEMMLQNPSLSNEKIITTGGTDAMPSPSTPETTEKNKFSQECLHQEVTGFVLERVTGGNTLEHESEKWQPPVVNAAYPSFLNLTVPSSSEYKVLTSSDLIIPSSPEFALPYQVMPPEQVQNEVRAVIVTEQEAQPLNIEKHNLEIQGIDLNRTPQQKPKRKKHRPKVIQEGKPTRTPKPRTPKLVTPKAAKMIEEGSIGKRKYVRKKIVLSSSDASSSMLVDNVVPDGTNRGKSVRRRLNFDSESMGARDACPGAAKAFEHCARLQTLDSCLHSTMQPDLQSQAMIENPGSGMTIDLDGSMNQMPYECVSYSEKPNPNFQPRRAEEMMTNQILNLCGSMPDKFVPQRENLNEISKNNNYIANTTTADRSHKTGKLSDSVGISIMILKGTKRDHNVVQDAPISDYREFMHTVGGISQLSESHCMSDHDLFLPTRSKKKRTGNKQDGFTLDTSEGEFRHVNNWRANNRLLNNTPVVLEEQQTLEHILAFDKLERQRSDVKVQSHELDSVGSIADTICTTTPLKQSDCTRTGINHVSTPMKPHRGNDCQKDEIFKTENSKDAHVISTSNEVKPKRHAKKEEATVANAQSLSTDQIGLQGQKIASCNFDYSLVQKIPAFSVLIPGDCSENISHTKITYQCQNGSSFHNSAVYNLMSGALKPFGDPLDDIIEKLRHITLGEIHEDTKEKAENVIVPYDGGGVIVPYKGEFDLAKKRRPRPKVDLDAETFRVWNLLMGTGGNDSVVENDSEKEKHWEEERNVFHGRVDSFIARMHLVQGDRRFSKWKGSVVDSVVGVFLTQNVSDHLSSSAFMALAARFPSKSSRNNAKPHEEKRGTCTEFQEGCTASLECSSKLQDHMLSKESCCLNSHGTMGENESSNSNESFGYNTRGDSADCSRKCVDMHEAVVGYKSPNNSLDITVAIMGSKGLTKAEDRWALTDVASSRNYIVTSQKPPENQVPITDQIELNSLSNFQVEDLMTGSMPNCLGSSSSFTELLQMAEQILPENFQDGSCRFMDYVSEKKTSILDPSCNLGMSASPAMPYCFNKSSRSVLVDMGSATVTSHEGRLNSSSMIYANGDKIFDSTGDSSAVTTAEVIVQQKLSFIRRNKLEDDSASISKCLLHPVTSSEAEACTSKQFFCHSDFYKQEKEASVSNSITQTYTHVKDQDTIEIQQRENAKFQTECTGRIQAQMQNFGTQQNIQNFCNKQRNQLEVSDEVKTILEDEACNLQIVSDETTKGELKEKKIKDNTERKGAFDWDILRKNIHQNGTRKERTRETLDSLDWEAVRCAEVNEISETIRERGMNNKLAVRIKDFLNRLVKDHGSIDLEWLKDIEPVQSKDYLLSIRGLGLKSVECVRLLTLQHLAFPVDTNVGRICVRLGWVPLQPLPESLQLHLLELYPMLETIQKYLWPRLCKLDQRTLYELHYQMITFGKVFCTKSKPNCNACPMRADCKHFASAFASARLALPGPEEKNLVILTMPLASEINCTTDLQMLQLPQFDVNRDPKEINCYNSCEPVVEEPSTPEAEEITTEESAIEDIIYENPDEIPEIKLNFEEFTQNLQCYMQGQYLKANDGDISKALMVINPEAASIPMPKLKNVSRLRTEHHVYELPDSHPLLEGLDQREPDDPSSYLLAIWSPGETAQSTEPLEAFCNSQEMGRLCDRKTCFACNSIREAEAQTVRGTILIPCRTAMRGSFPLNGTYFQVNEVFADHDTSCNPIDAPTEWIWNLPRRTVYFGTSVPTIFKGLTTQEIQQCFWRGFVCVRGFDRRTRAPKPLYARFHFPASKAPRNKKIAAAEARKESVIMSVNRN</sequence>
<evidence type="ECO:0000256" key="9">
    <source>
        <dbReference type="ARBA" id="ARBA00023242"/>
    </source>
</evidence>
<evidence type="ECO:0000256" key="8">
    <source>
        <dbReference type="ARBA" id="ARBA00023125"/>
    </source>
</evidence>
<evidence type="ECO:0000256" key="4">
    <source>
        <dbReference type="ARBA" id="ARBA00022485"/>
    </source>
</evidence>
<dbReference type="CDD" id="cd00056">
    <property type="entry name" value="ENDO3c"/>
    <property type="match status" value="1"/>
</dbReference>
<dbReference type="GO" id="GO:0019104">
    <property type="term" value="F:DNA N-glycosylase activity"/>
    <property type="evidence" value="ECO:0007669"/>
    <property type="project" value="InterPro"/>
</dbReference>
<keyword evidence="9" id="KW-0539">Nucleus</keyword>
<dbReference type="GO" id="GO:0006284">
    <property type="term" value="P:base-excision repair"/>
    <property type="evidence" value="ECO:0007669"/>
    <property type="project" value="InterPro"/>
</dbReference>
<dbReference type="PANTHER" id="PTHR46213">
    <property type="entry name" value="TRANSCRIPTIONAL ACTIVATOR DEMETER"/>
    <property type="match status" value="1"/>
</dbReference>
<protein>
    <recommendedName>
        <fullName evidence="11">HhH-GPD domain-containing protein</fullName>
    </recommendedName>
</protein>
<evidence type="ECO:0000256" key="1">
    <source>
        <dbReference type="ARBA" id="ARBA00001966"/>
    </source>
</evidence>
<dbReference type="FunFam" id="1.10.1670.10:FF:000004">
    <property type="entry name" value="DNA glycosylase/AP lyase ROS1"/>
    <property type="match status" value="1"/>
</dbReference>
<evidence type="ECO:0000256" key="3">
    <source>
        <dbReference type="ARBA" id="ARBA00005646"/>
    </source>
</evidence>
<dbReference type="InterPro" id="IPR028925">
    <property type="entry name" value="RRM_DME"/>
</dbReference>
<proteinExistence type="inferred from homology"/>
<keyword evidence="4" id="KW-0004">4Fe-4S</keyword>
<dbReference type="InterPro" id="IPR011257">
    <property type="entry name" value="DNA_glycosylase"/>
</dbReference>
<dbReference type="GO" id="GO:0141166">
    <property type="term" value="P:chromosomal 5-methylcytosine DNA demethylation pathway"/>
    <property type="evidence" value="ECO:0007669"/>
    <property type="project" value="InterPro"/>
</dbReference>
<name>A0AAV8QRH4_ENSVE</name>
<comment type="cofactor">
    <cofactor evidence="1">
        <name>[4Fe-4S] cluster</name>
        <dbReference type="ChEBI" id="CHEBI:49883"/>
    </cofactor>
</comment>
<dbReference type="Pfam" id="PF15628">
    <property type="entry name" value="RRM_DME"/>
    <property type="match status" value="1"/>
</dbReference>
<dbReference type="PANTHER" id="PTHR46213:SF13">
    <property type="entry name" value="DEMETER-LIKE PROTEIN 2-RELATED"/>
    <property type="match status" value="1"/>
</dbReference>
<dbReference type="InterPro" id="IPR044811">
    <property type="entry name" value="DME/ROS1"/>
</dbReference>
<evidence type="ECO:0000256" key="10">
    <source>
        <dbReference type="SAM" id="MobiDB-lite"/>
    </source>
</evidence>
<dbReference type="Pfam" id="PF15629">
    <property type="entry name" value="Perm-CXXC"/>
    <property type="match status" value="1"/>
</dbReference>
<feature type="region of interest" description="Disordered" evidence="10">
    <location>
        <begin position="299"/>
        <end position="335"/>
    </location>
</feature>
<organism evidence="12 13">
    <name type="scientific">Ensete ventricosum</name>
    <name type="common">Abyssinian banana</name>
    <name type="synonym">Musa ensete</name>
    <dbReference type="NCBI Taxonomy" id="4639"/>
    <lineage>
        <taxon>Eukaryota</taxon>
        <taxon>Viridiplantae</taxon>
        <taxon>Streptophyta</taxon>
        <taxon>Embryophyta</taxon>
        <taxon>Tracheophyta</taxon>
        <taxon>Spermatophyta</taxon>
        <taxon>Magnoliopsida</taxon>
        <taxon>Liliopsida</taxon>
        <taxon>Zingiberales</taxon>
        <taxon>Musaceae</taxon>
        <taxon>Ensete</taxon>
    </lineage>
</organism>
<keyword evidence="8" id="KW-0238">DNA-binding</keyword>
<comment type="subcellular location">
    <subcellularLocation>
        <location evidence="2">Nucleus</location>
    </subcellularLocation>
</comment>
<dbReference type="SUPFAM" id="SSF48150">
    <property type="entry name" value="DNA-glycosylase"/>
    <property type="match status" value="1"/>
</dbReference>
<dbReference type="GO" id="GO:0051539">
    <property type="term" value="F:4 iron, 4 sulfur cluster binding"/>
    <property type="evidence" value="ECO:0007669"/>
    <property type="project" value="UniProtKB-KW"/>
</dbReference>
<keyword evidence="5" id="KW-0479">Metal-binding</keyword>
<dbReference type="Proteomes" id="UP001222027">
    <property type="component" value="Unassembled WGS sequence"/>
</dbReference>
<dbReference type="SMART" id="SM00478">
    <property type="entry name" value="ENDO3c"/>
    <property type="match status" value="1"/>
</dbReference>
<dbReference type="GO" id="GO:0005634">
    <property type="term" value="C:nucleus"/>
    <property type="evidence" value="ECO:0007669"/>
    <property type="project" value="UniProtKB-SubCell"/>
</dbReference>
<evidence type="ECO:0000256" key="7">
    <source>
        <dbReference type="ARBA" id="ARBA00023014"/>
    </source>
</evidence>
<evidence type="ECO:0000256" key="6">
    <source>
        <dbReference type="ARBA" id="ARBA00023004"/>
    </source>
</evidence>
<evidence type="ECO:0000313" key="12">
    <source>
        <dbReference type="EMBL" id="KAJ8479042.1"/>
    </source>
</evidence>
<dbReference type="InterPro" id="IPR028924">
    <property type="entry name" value="Perm-CXXC"/>
</dbReference>
<keyword evidence="6" id="KW-0408">Iron</keyword>
<keyword evidence="7" id="KW-0411">Iron-sulfur</keyword>
<feature type="compositionally biased region" description="Basic residues" evidence="10">
    <location>
        <begin position="309"/>
        <end position="318"/>
    </location>
</feature>
<evidence type="ECO:0000256" key="2">
    <source>
        <dbReference type="ARBA" id="ARBA00004123"/>
    </source>
</evidence>
<evidence type="ECO:0000313" key="13">
    <source>
        <dbReference type="Proteomes" id="UP001222027"/>
    </source>
</evidence>